<accession>A0A0F3RP63</accession>
<dbReference type="CDD" id="cd00093">
    <property type="entry name" value="HTH_XRE"/>
    <property type="match status" value="1"/>
</dbReference>
<reference evidence="2 3" key="1">
    <citation type="submission" date="2015-03" db="EMBL/GenBank/DDBJ databases">
        <authorList>
            <person name="Zheng J."/>
            <person name="Ganezle M."/>
        </authorList>
    </citation>
    <scope>NUCLEOTIDE SEQUENCE [LARGE SCALE GENOMIC DNA]</scope>
    <source>
        <strain evidence="2 3">LP38</strain>
    </source>
</reference>
<dbReference type="RefSeq" id="WP_045808455.1">
    <property type="nucleotide sequence ID" value="NZ_JZCR01000025.1"/>
</dbReference>
<dbReference type="AlphaFoldDB" id="A0A0F3RP63"/>
<dbReference type="EMBL" id="JZCR01000025">
    <property type="protein sequence ID" value="KJW11675.1"/>
    <property type="molecule type" value="Genomic_DNA"/>
</dbReference>
<dbReference type="OrthoDB" id="2322940at2"/>
<dbReference type="Proteomes" id="UP000033491">
    <property type="component" value="Unassembled WGS sequence"/>
</dbReference>
<protein>
    <submittedName>
        <fullName evidence="2">XRE family transcriptional regulator</fullName>
    </submittedName>
</protein>
<dbReference type="PATRIC" id="fig|216463.3.peg.1831"/>
<dbReference type="InterPro" id="IPR001387">
    <property type="entry name" value="Cro/C1-type_HTH"/>
</dbReference>
<name>A0A0F3RP63_9LACO</name>
<gene>
    <name evidence="2" type="ORF">VC81_12860</name>
</gene>
<dbReference type="Pfam" id="PF01381">
    <property type="entry name" value="HTH_3"/>
    <property type="match status" value="1"/>
</dbReference>
<feature type="domain" description="HTH cro/C1-type" evidence="1">
    <location>
        <begin position="35"/>
        <end position="89"/>
    </location>
</feature>
<organism evidence="2 3">
    <name type="scientific">Levilactobacillus spicheri</name>
    <dbReference type="NCBI Taxonomy" id="216463"/>
    <lineage>
        <taxon>Bacteria</taxon>
        <taxon>Bacillati</taxon>
        <taxon>Bacillota</taxon>
        <taxon>Bacilli</taxon>
        <taxon>Lactobacillales</taxon>
        <taxon>Lactobacillaceae</taxon>
        <taxon>Levilactobacillus</taxon>
    </lineage>
</organism>
<dbReference type="SUPFAM" id="SSF47413">
    <property type="entry name" value="lambda repressor-like DNA-binding domains"/>
    <property type="match status" value="1"/>
</dbReference>
<evidence type="ECO:0000313" key="3">
    <source>
        <dbReference type="Proteomes" id="UP000033491"/>
    </source>
</evidence>
<evidence type="ECO:0000259" key="1">
    <source>
        <dbReference type="PROSITE" id="PS50943"/>
    </source>
</evidence>
<proteinExistence type="predicted"/>
<evidence type="ECO:0000313" key="2">
    <source>
        <dbReference type="EMBL" id="KJW11675.1"/>
    </source>
</evidence>
<dbReference type="Gene3D" id="1.10.260.40">
    <property type="entry name" value="lambda repressor-like DNA-binding domains"/>
    <property type="match status" value="1"/>
</dbReference>
<comment type="caution">
    <text evidence="2">The sequence shown here is derived from an EMBL/GenBank/DDBJ whole genome shotgun (WGS) entry which is preliminary data.</text>
</comment>
<dbReference type="PROSITE" id="PS50943">
    <property type="entry name" value="HTH_CROC1"/>
    <property type="match status" value="1"/>
</dbReference>
<dbReference type="InterPro" id="IPR010982">
    <property type="entry name" value="Lambda_DNA-bd_dom_sf"/>
</dbReference>
<dbReference type="GO" id="GO:0003677">
    <property type="term" value="F:DNA binding"/>
    <property type="evidence" value="ECO:0007669"/>
    <property type="project" value="InterPro"/>
</dbReference>
<sequence length="95" mass="10710">MSQLDDYIAKRSAQDKSFAEQVEQEDINLEVAIQVRTLRDNMGLTQREFAKLIGKPQSTVARIENGNVNTSTKMLSEIAQATKQRLIIQFDPVGE</sequence>
<dbReference type="SMART" id="SM00530">
    <property type="entry name" value="HTH_XRE"/>
    <property type="match status" value="1"/>
</dbReference>